<dbReference type="Proteomes" id="UP001549164">
    <property type="component" value="Unassembled WGS sequence"/>
</dbReference>
<protein>
    <recommendedName>
        <fullName evidence="2">Autotransporter domain-containing protein</fullName>
    </recommendedName>
</protein>
<dbReference type="RefSeq" id="WP_354434590.1">
    <property type="nucleotide sequence ID" value="NZ_JBEPLY010000009.1"/>
</dbReference>
<keyword evidence="4" id="KW-1185">Reference proteome</keyword>
<dbReference type="InterPro" id="IPR005546">
    <property type="entry name" value="Autotransporte_beta"/>
</dbReference>
<feature type="compositionally biased region" description="Gly residues" evidence="1">
    <location>
        <begin position="115"/>
        <end position="125"/>
    </location>
</feature>
<feature type="region of interest" description="Disordered" evidence="1">
    <location>
        <begin position="1"/>
        <end position="24"/>
    </location>
</feature>
<feature type="compositionally biased region" description="Gly residues" evidence="1">
    <location>
        <begin position="1138"/>
        <end position="1147"/>
    </location>
</feature>
<gene>
    <name evidence="3" type="ORF">ABID12_002652</name>
</gene>
<evidence type="ECO:0000259" key="2">
    <source>
        <dbReference type="PROSITE" id="PS51208"/>
    </source>
</evidence>
<feature type="region of interest" description="Disordered" evidence="1">
    <location>
        <begin position="1191"/>
        <end position="1217"/>
    </location>
</feature>
<reference evidence="3 4" key="1">
    <citation type="submission" date="2024-06" db="EMBL/GenBank/DDBJ databases">
        <title>Genomic Encyclopedia of Type Strains, Phase IV (KMG-IV): sequencing the most valuable type-strain genomes for metagenomic binning, comparative biology and taxonomic classification.</title>
        <authorList>
            <person name="Goeker M."/>
        </authorList>
    </citation>
    <scope>NUCLEOTIDE SEQUENCE [LARGE SCALE GENOMIC DNA]</scope>
    <source>
        <strain evidence="3 4">DSM 28102</strain>
    </source>
</reference>
<evidence type="ECO:0000313" key="3">
    <source>
        <dbReference type="EMBL" id="MET3600701.1"/>
    </source>
</evidence>
<dbReference type="SUPFAM" id="SSF103515">
    <property type="entry name" value="Autotransporter"/>
    <property type="match status" value="1"/>
</dbReference>
<evidence type="ECO:0000313" key="4">
    <source>
        <dbReference type="Proteomes" id="UP001549164"/>
    </source>
</evidence>
<proteinExistence type="predicted"/>
<accession>A0ABV2ICQ4</accession>
<dbReference type="PROSITE" id="PS51208">
    <property type="entry name" value="AUTOTRANSPORTER"/>
    <property type="match status" value="1"/>
</dbReference>
<feature type="region of interest" description="Disordered" evidence="1">
    <location>
        <begin position="51"/>
        <end position="85"/>
    </location>
</feature>
<feature type="compositionally biased region" description="Gly residues" evidence="1">
    <location>
        <begin position="166"/>
        <end position="175"/>
    </location>
</feature>
<comment type="caution">
    <text evidence="3">The sequence shown here is derived from an EMBL/GenBank/DDBJ whole genome shotgun (WGS) entry which is preliminary data.</text>
</comment>
<sequence length="2115" mass="199320">MIKIKTRAVETPAKSGFDKSPTRKGGARFSRLLLASTLLSPLLVAPAWSSDTVSNDGANAPLNYQGGGTNYPDYSGSPPDPLPPGGNGAVVTVDVAGTINSQPSGTAPVQVDVSGGKGGGAGMSGGFDDTPDVSGAPGGAGGSATITSGATLSASGGGTSAISVNGDGGQGGNGGATEAFWDDPNGSGAGGAGGELSLTLDAGDGGVQPAISSAGANAGAVHISAAGGNGGAGQNEGEPFGTEALGGNGGAGGTITVTGHSAHIETSGENAPALWVDATGGDGGRGGTEQNGGNGGAAQSVTINLGENISLKTTGKSAAGLYASANGGAGGAGGSGGSLGDGGDGGASGAGGIIGVTLSGMIVTEGDDSLGIVAHSYAGTGGAGAGSIDPFYAHAGTGGAGAAGGAITVTTKSGSSIKTSGAGGLAILGQSVGGGGGNGGASSALVSIGGNAGGSGNGGGVTISSTGKVTTDGAGAIGLAGFSVGGGGGLVLGSQLGTTGSGGSAGGAFYAGGGSGSGGGAGGAVRIAPIGSITTNGSNAHAVIAQSIGGGGGAGGGSFAENGFLTVTIGGSGGDGGNGGAVTVSPTVLNSAVAAEAASSTIQTWGVGAYGINALSVGGGGGDGGGATGAAFGIPIQGVSLAVSVSIGGNGGKGGAGSATNVTNLASVITNDDDALGIYAASVGGGGGSGGAATAFSETPVAGLSDKVSISASVAVAGTGDGGGDGGAVTVTNKGKVTTHGDQSYGALLQSIGGGGGLGGNSQATSATTILSSLSTDAAQGKNGAVSVSLAGNAGGGGAGGAVKLTNDGSITTHGNSSDAVIAQSVGGGGGTGGAGAAYAPQWVTVVAGASASSAVTLGGRGGGGGAGGAVTVTSTGAISTDGSNSRGILAQSVGGGGGLGGGATSNATAAKMQVSFSLGGSGGDGGDGGAVTATSEEGASITTKGHGSTGILAQSVGGGGGTGGSATAANSLGSANIAKAPKSIIKYWTRLENWWKGRSSVKGPSSTITFDIALGGSAGKGGAGGTTIVKNHGAITTKGAIAAGILAQSVGGGGGAGGAASGGGSSAGGTVIIGASGGDGGDGGKASVTNSGTIGTAGNHSFGILAQSIGGGGGLGGVAADEKSLLPIHALEFRNGGDGGASGSGGEAAITNKGSITTSGTQSHALAAQSIGGGGGYSYLDGQAFVESDLPENAGGPLYAQPGTPENDGASAGGEVFSGVSVTLGGSGGSGGNGGSVSIENTGALITKGDEASGIFAQSVGGGGGVGAIGHGATLSGRDLTYGPSGGNGGAGGDVKVTLGGDITTGGTGAVGVLAQSVGGGGGHIGGIDTGVATVASPLELYGSPAAGGTGGDVVIKTNGGPVAITTTGYGAHGIFAQSAGGLGGSAGTYAGVLSVFNALLAMSGDGEAAVAGNVTIDLEGTVKATGTGSVGIYAEALSNGPLSVSADDLPKIAVTVNGDVTGGSGPAGAGIAIAGGMANTINVKGGTVSAGENGFAVAAAYTGLAWQENGSVSTSGANLTTFSNSGTVSGNVDLGVGQNRFENSGTLNAGEWIVIDNDTDYANSVYPVSGPPVNGRTQFWKTIFAANQTEGDIANPVPTGTGVNSTADTFVNSGTINVAGPGTVGFSNFYVSNFTQQTSGTLSVDVDLADGQMDWIRMQTEGAAVSLAGTVAPSVVALPQTRDPSQPLPGAAIFSVSGTPDAPSVAALSVTDSFVVDYALSSGSYQGLPSALLAAESLDFDPAGVGLSGTAQSLATYYQQEWQSGDIGNLGSSMVALANVAAGDTEGYAQMLTSLSPQGAVRVAAEQSGKVVRLADSLHSCPVFTGETAFLTEESCVWGKVTGGSIRTFSSNGAPAYETDTTALRFGGQKALENDWFVGGSAVFGQSSTHASNGSFSSSTDDYGLGLVVKKRIDGAYELAASGSYIFSDIDQTRYLSPSIVGGNGDIIPSQPEAHVFVGRLRAAYYADLGSSYLKPHLDFDTIYTHVPGYSERGGSAYAADLGSVDDVAIGIRPGLEWGARVDLDGGTLRPFAKASVSWWHDRDIAQDTRFRGASNRGSSFNTIYDGQDWVGQGALGFEYVADGGFEMRLQYELESNRDTVAQTVTGRVGWRF</sequence>
<feature type="domain" description="Autotransporter" evidence="2">
    <location>
        <begin position="1832"/>
        <end position="2115"/>
    </location>
</feature>
<dbReference type="EMBL" id="JBEPLY010000009">
    <property type="protein sequence ID" value="MET3600701.1"/>
    <property type="molecule type" value="Genomic_DNA"/>
</dbReference>
<organism evidence="3 4">
    <name type="scientific">Martelella mangrovi</name>
    <dbReference type="NCBI Taxonomy" id="1397477"/>
    <lineage>
        <taxon>Bacteria</taxon>
        <taxon>Pseudomonadati</taxon>
        <taxon>Pseudomonadota</taxon>
        <taxon>Alphaproteobacteria</taxon>
        <taxon>Hyphomicrobiales</taxon>
        <taxon>Aurantimonadaceae</taxon>
        <taxon>Martelella</taxon>
    </lineage>
</organism>
<feature type="region of interest" description="Disordered" evidence="1">
    <location>
        <begin position="1138"/>
        <end position="1160"/>
    </location>
</feature>
<feature type="compositionally biased region" description="Low complexity" evidence="1">
    <location>
        <begin position="143"/>
        <end position="165"/>
    </location>
</feature>
<evidence type="ECO:0000256" key="1">
    <source>
        <dbReference type="SAM" id="MobiDB-lite"/>
    </source>
</evidence>
<feature type="region of interest" description="Disordered" evidence="1">
    <location>
        <begin position="115"/>
        <end position="194"/>
    </location>
</feature>
<dbReference type="SMART" id="SM00869">
    <property type="entry name" value="Autotransporter"/>
    <property type="match status" value="1"/>
</dbReference>
<dbReference type="InterPro" id="IPR036709">
    <property type="entry name" value="Autotransporte_beta_dom_sf"/>
</dbReference>
<name>A0ABV2ICQ4_9HYPH</name>